<comment type="caution">
    <text evidence="2">The sequence shown here is derived from an EMBL/GenBank/DDBJ whole genome shotgun (WGS) entry which is preliminary data.</text>
</comment>
<name>A0AAN8C1B3_9TELE</name>
<evidence type="ECO:0000313" key="3">
    <source>
        <dbReference type="Proteomes" id="UP001335648"/>
    </source>
</evidence>
<organism evidence="2 3">
    <name type="scientific">Champsocephalus esox</name>
    <name type="common">pike icefish</name>
    <dbReference type="NCBI Taxonomy" id="159716"/>
    <lineage>
        <taxon>Eukaryota</taxon>
        <taxon>Metazoa</taxon>
        <taxon>Chordata</taxon>
        <taxon>Craniata</taxon>
        <taxon>Vertebrata</taxon>
        <taxon>Euteleostomi</taxon>
        <taxon>Actinopterygii</taxon>
        <taxon>Neopterygii</taxon>
        <taxon>Teleostei</taxon>
        <taxon>Neoteleostei</taxon>
        <taxon>Acanthomorphata</taxon>
        <taxon>Eupercaria</taxon>
        <taxon>Perciformes</taxon>
        <taxon>Notothenioidei</taxon>
        <taxon>Channichthyidae</taxon>
        <taxon>Champsocephalus</taxon>
    </lineage>
</organism>
<protein>
    <submittedName>
        <fullName evidence="2">Uncharacterized protein</fullName>
    </submittedName>
</protein>
<dbReference type="Proteomes" id="UP001335648">
    <property type="component" value="Unassembled WGS sequence"/>
</dbReference>
<dbReference type="AlphaFoldDB" id="A0AAN8C1B3"/>
<dbReference type="EMBL" id="JAULUE010002054">
    <property type="protein sequence ID" value="KAK5894942.1"/>
    <property type="molecule type" value="Genomic_DNA"/>
</dbReference>
<evidence type="ECO:0000313" key="2">
    <source>
        <dbReference type="EMBL" id="KAK5894942.1"/>
    </source>
</evidence>
<keyword evidence="3" id="KW-1185">Reference proteome</keyword>
<feature type="region of interest" description="Disordered" evidence="1">
    <location>
        <begin position="1"/>
        <end position="20"/>
    </location>
</feature>
<proteinExistence type="predicted"/>
<accession>A0AAN8C1B3</accession>
<reference evidence="2 3" key="1">
    <citation type="journal article" date="2023" name="Mol. Biol. Evol.">
        <title>Genomics of Secondarily Temperate Adaptation in the Only Non-Antarctic Icefish.</title>
        <authorList>
            <person name="Rivera-Colon A.G."/>
            <person name="Rayamajhi N."/>
            <person name="Minhas B.F."/>
            <person name="Madrigal G."/>
            <person name="Bilyk K.T."/>
            <person name="Yoon V."/>
            <person name="Hune M."/>
            <person name="Gregory S."/>
            <person name="Cheng C.H.C."/>
            <person name="Catchen J.M."/>
        </authorList>
    </citation>
    <scope>NUCLEOTIDE SEQUENCE [LARGE SCALE GENOMIC DNA]</scope>
    <source>
        <strain evidence="2">JC2023a</strain>
    </source>
</reference>
<gene>
    <name evidence="2" type="ORF">CesoFtcFv8_011583</name>
</gene>
<evidence type="ECO:0000256" key="1">
    <source>
        <dbReference type="SAM" id="MobiDB-lite"/>
    </source>
</evidence>
<sequence>MGVEVEEGSGRGPGTGNLARRTGALSLSHIGMDGMLRWLFKQVNWAGLPRDRDRWIDKGRAVELREMETEGGMKRWMVRDEYGC</sequence>